<evidence type="ECO:0000256" key="2">
    <source>
        <dbReference type="SAM" id="SignalP"/>
    </source>
</evidence>
<feature type="region of interest" description="Disordered" evidence="1">
    <location>
        <begin position="337"/>
        <end position="377"/>
    </location>
</feature>
<feature type="chain" id="PRO_5040110410" description="Transcriptional regulatory protein RXT2 N-terminal domain-containing protein" evidence="2">
    <location>
        <begin position="23"/>
        <end position="377"/>
    </location>
</feature>
<dbReference type="PANTHER" id="PTHR28232:SF1">
    <property type="entry name" value="TRANSCRIPTIONAL REGULATORY PROTEIN RXT2"/>
    <property type="match status" value="1"/>
</dbReference>
<accession>A0A9P6FXJ2</accession>
<sequence length="377" mass="42199">MCHALLRRQLLLPQSLTTSCSACSTAGGARKVREESTDEEEVGFVPHNRGNKLKRRANTITGGCRLIPSDNAPKDSHHHHLQDEQAMEDEIRANFRRSLASTPTQGHVYTNPSLSSAKVAAINRREIIRINHHLHRHHNTAMAPPSTGPGGYMGSDSMTNQDESGCFGDDADENPYADIKVNEILSPLETSTEILQRPQLRKIFHSPQLQIMAVHAMAMIEREKSINKIMSRMALILQGDDPLYPELGYGLGESCSAAWMGKPDDEGLVRQNQDWKKRGEDQEQVKKTLALLLENINCSNQYIELLSQSRDSVNHVQKQKRVLWKKLKEKREKEIRRRLLSKGHKGSLQQTNASGSASGQANAGSGQTHHYRDRNAS</sequence>
<dbReference type="EMBL" id="JAABOA010000766">
    <property type="protein sequence ID" value="KAF9583234.1"/>
    <property type="molecule type" value="Genomic_DNA"/>
</dbReference>
<dbReference type="Proteomes" id="UP000780801">
    <property type="component" value="Unassembled WGS sequence"/>
</dbReference>
<keyword evidence="5" id="KW-1185">Reference proteome</keyword>
<feature type="domain" description="Transcriptional regulatory protein RXT2 N-terminal" evidence="3">
    <location>
        <begin position="48"/>
        <end position="240"/>
    </location>
</feature>
<dbReference type="PROSITE" id="PS51257">
    <property type="entry name" value="PROKAR_LIPOPROTEIN"/>
    <property type="match status" value="1"/>
</dbReference>
<evidence type="ECO:0000313" key="5">
    <source>
        <dbReference type="Proteomes" id="UP000780801"/>
    </source>
</evidence>
<organism evidence="4 5">
    <name type="scientific">Lunasporangiospora selenospora</name>
    <dbReference type="NCBI Taxonomy" id="979761"/>
    <lineage>
        <taxon>Eukaryota</taxon>
        <taxon>Fungi</taxon>
        <taxon>Fungi incertae sedis</taxon>
        <taxon>Mucoromycota</taxon>
        <taxon>Mortierellomycotina</taxon>
        <taxon>Mortierellomycetes</taxon>
        <taxon>Mortierellales</taxon>
        <taxon>Mortierellaceae</taxon>
        <taxon>Lunasporangiospora</taxon>
    </lineage>
</organism>
<evidence type="ECO:0000313" key="4">
    <source>
        <dbReference type="EMBL" id="KAF9583234.1"/>
    </source>
</evidence>
<keyword evidence="2" id="KW-0732">Signal</keyword>
<proteinExistence type="predicted"/>
<dbReference type="Pfam" id="PF08595">
    <property type="entry name" value="RXT2_N"/>
    <property type="match status" value="1"/>
</dbReference>
<dbReference type="PANTHER" id="PTHR28232">
    <property type="entry name" value="TRANSCRIPTIONAL REGULATORY PROTEIN RXT2"/>
    <property type="match status" value="1"/>
</dbReference>
<name>A0A9P6FXJ2_9FUNG</name>
<evidence type="ECO:0000259" key="3">
    <source>
        <dbReference type="Pfam" id="PF08595"/>
    </source>
</evidence>
<dbReference type="GO" id="GO:0033698">
    <property type="term" value="C:Rpd3L complex"/>
    <property type="evidence" value="ECO:0007669"/>
    <property type="project" value="TreeGrafter"/>
</dbReference>
<feature type="compositionally biased region" description="Low complexity" evidence="1">
    <location>
        <begin position="349"/>
        <end position="368"/>
    </location>
</feature>
<dbReference type="InterPro" id="IPR039602">
    <property type="entry name" value="Rxt2"/>
</dbReference>
<feature type="region of interest" description="Disordered" evidence="1">
    <location>
        <begin position="139"/>
        <end position="168"/>
    </location>
</feature>
<dbReference type="GO" id="GO:0005829">
    <property type="term" value="C:cytosol"/>
    <property type="evidence" value="ECO:0007669"/>
    <property type="project" value="TreeGrafter"/>
</dbReference>
<gene>
    <name evidence="4" type="ORF">BGW38_009963</name>
</gene>
<dbReference type="OrthoDB" id="2405722at2759"/>
<dbReference type="InterPro" id="IPR013904">
    <property type="entry name" value="RXT2_N"/>
</dbReference>
<dbReference type="AlphaFoldDB" id="A0A9P6FXJ2"/>
<reference evidence="4" key="1">
    <citation type="journal article" date="2020" name="Fungal Divers.">
        <title>Resolving the Mortierellaceae phylogeny through synthesis of multi-gene phylogenetics and phylogenomics.</title>
        <authorList>
            <person name="Vandepol N."/>
            <person name="Liber J."/>
            <person name="Desiro A."/>
            <person name="Na H."/>
            <person name="Kennedy M."/>
            <person name="Barry K."/>
            <person name="Grigoriev I.V."/>
            <person name="Miller A.N."/>
            <person name="O'Donnell K."/>
            <person name="Stajich J.E."/>
            <person name="Bonito G."/>
        </authorList>
    </citation>
    <scope>NUCLEOTIDE SEQUENCE</scope>
    <source>
        <strain evidence="4">KOD1015</strain>
    </source>
</reference>
<feature type="signal peptide" evidence="2">
    <location>
        <begin position="1"/>
        <end position="22"/>
    </location>
</feature>
<protein>
    <recommendedName>
        <fullName evidence="3">Transcriptional regulatory protein RXT2 N-terminal domain-containing protein</fullName>
    </recommendedName>
</protein>
<evidence type="ECO:0000256" key="1">
    <source>
        <dbReference type="SAM" id="MobiDB-lite"/>
    </source>
</evidence>
<comment type="caution">
    <text evidence="4">The sequence shown here is derived from an EMBL/GenBank/DDBJ whole genome shotgun (WGS) entry which is preliminary data.</text>
</comment>